<proteinExistence type="predicted"/>
<protein>
    <submittedName>
        <fullName evidence="1">Uncharacterized protein</fullName>
    </submittedName>
</protein>
<evidence type="ECO:0000313" key="2">
    <source>
        <dbReference type="Proteomes" id="UP001165960"/>
    </source>
</evidence>
<name>A0ACC2U1R5_9FUNG</name>
<evidence type="ECO:0000313" key="1">
    <source>
        <dbReference type="EMBL" id="KAJ9080778.1"/>
    </source>
</evidence>
<gene>
    <name evidence="1" type="ORF">DSO57_1021326</name>
</gene>
<accession>A0ACC2U1R5</accession>
<reference evidence="1" key="1">
    <citation type="submission" date="2022-04" db="EMBL/GenBank/DDBJ databases">
        <title>Genome of the entomopathogenic fungus Entomophthora muscae.</title>
        <authorList>
            <person name="Elya C."/>
            <person name="Lovett B.R."/>
            <person name="Lee E."/>
            <person name="Macias A.M."/>
            <person name="Hajek A.E."/>
            <person name="De Bivort B.L."/>
            <person name="Kasson M.T."/>
            <person name="De Fine Licht H.H."/>
            <person name="Stajich J.E."/>
        </authorList>
    </citation>
    <scope>NUCLEOTIDE SEQUENCE</scope>
    <source>
        <strain evidence="1">Berkeley</strain>
    </source>
</reference>
<comment type="caution">
    <text evidence="1">The sequence shown here is derived from an EMBL/GenBank/DDBJ whole genome shotgun (WGS) entry which is preliminary data.</text>
</comment>
<dbReference type="EMBL" id="QTSX02001523">
    <property type="protein sequence ID" value="KAJ9080778.1"/>
    <property type="molecule type" value="Genomic_DNA"/>
</dbReference>
<dbReference type="Proteomes" id="UP001165960">
    <property type="component" value="Unassembled WGS sequence"/>
</dbReference>
<sequence length="583" mass="64405">MLSLNPSPTGSSMDRDFTSPPSSTAGSEYSDNQPTVSIGPVEDNEFSSRKPFGDGTFSSFYSAQKEGSRVRFDPNTSCRRFPSEYSKEFEKTKPKPEVPATSEGKRVYRPLFNTTIPGVASPVEVTKPKEEPKPNPTYSPLEIKLITAVNFSTLFFAFFFAIQNLLPSGFLKLYFVLLVFLSLVTYILLRFKEHPWVKYLTSAPAPKAQENAPSAPRSLLADLGTEGLTPSNASGVGKKVQSPIRKWNRSYNLDVPNGVTDNLDRTISDTSYKRIFEPNEEDQDVPQDSGLLGLLGNVKTYLTAPFEAPKAHKAVSGEFSGLLCFTAEQTLQMINEAGSSQNAAYATRLWIANKILASISSSTRKVDAALKEMKLPFLSIENPAYLDDHSQAAGAKQGTAPRNLMELYTSNPQSDIVASRLRLERYINIPLYQSRSYIVQRIKELGEHGFLSAFSWKGGSEGKWNYSVGNFSLPTDAELVSHLFVTFMDLTYGVNSTRFSDNHFNERGASISGIKGLGIKQVSSRPPHYVVIGGGKVFELPEGENNIFMAIYVFVFLVKRDHSGYISGIPLHSPEIGLDSLIH</sequence>
<organism evidence="1 2">
    <name type="scientific">Entomophthora muscae</name>
    <dbReference type="NCBI Taxonomy" id="34485"/>
    <lineage>
        <taxon>Eukaryota</taxon>
        <taxon>Fungi</taxon>
        <taxon>Fungi incertae sedis</taxon>
        <taxon>Zoopagomycota</taxon>
        <taxon>Entomophthoromycotina</taxon>
        <taxon>Entomophthoromycetes</taxon>
        <taxon>Entomophthorales</taxon>
        <taxon>Entomophthoraceae</taxon>
        <taxon>Entomophthora</taxon>
    </lineage>
</organism>
<keyword evidence="2" id="KW-1185">Reference proteome</keyword>